<dbReference type="Pfam" id="PF03547">
    <property type="entry name" value="Mem_trans"/>
    <property type="match status" value="2"/>
</dbReference>
<feature type="transmembrane region" description="Helical" evidence="8">
    <location>
        <begin position="6"/>
        <end position="25"/>
    </location>
</feature>
<feature type="transmembrane region" description="Helical" evidence="8">
    <location>
        <begin position="261"/>
        <end position="278"/>
    </location>
</feature>
<protein>
    <submittedName>
        <fullName evidence="9">AEC family transporter</fullName>
    </submittedName>
</protein>
<feature type="transmembrane region" description="Helical" evidence="8">
    <location>
        <begin position="201"/>
        <end position="222"/>
    </location>
</feature>
<feature type="transmembrane region" description="Helical" evidence="8">
    <location>
        <begin position="173"/>
        <end position="195"/>
    </location>
</feature>
<dbReference type="InterPro" id="IPR038770">
    <property type="entry name" value="Na+/solute_symporter_sf"/>
</dbReference>
<evidence type="ECO:0000256" key="2">
    <source>
        <dbReference type="ARBA" id="ARBA00010145"/>
    </source>
</evidence>
<feature type="transmembrane region" description="Helical" evidence="8">
    <location>
        <begin position="229"/>
        <end position="249"/>
    </location>
</feature>
<dbReference type="PANTHER" id="PTHR36838">
    <property type="entry name" value="AUXIN EFFLUX CARRIER FAMILY PROTEIN"/>
    <property type="match status" value="1"/>
</dbReference>
<evidence type="ECO:0000256" key="7">
    <source>
        <dbReference type="ARBA" id="ARBA00023136"/>
    </source>
</evidence>
<evidence type="ECO:0000256" key="8">
    <source>
        <dbReference type="SAM" id="Phobius"/>
    </source>
</evidence>
<keyword evidence="6 8" id="KW-1133">Transmembrane helix</keyword>
<keyword evidence="7 8" id="KW-0472">Membrane</keyword>
<dbReference type="Gene3D" id="1.20.1530.20">
    <property type="match status" value="1"/>
</dbReference>
<feature type="transmembrane region" description="Helical" evidence="8">
    <location>
        <begin position="99"/>
        <end position="118"/>
    </location>
</feature>
<keyword evidence="5 8" id="KW-0812">Transmembrane</keyword>
<keyword evidence="3" id="KW-0813">Transport</keyword>
<gene>
    <name evidence="9" type="ORF">ABCS64_00520</name>
</gene>
<reference evidence="10" key="1">
    <citation type="submission" date="2024-06" db="EMBL/GenBank/DDBJ databases">
        <title>Radixoralia hellwigii gen. nov., sp nov., isolated from a root canal in the human oral cavity.</title>
        <authorList>
            <person name="Bartsch S."/>
            <person name="Wittmer A."/>
            <person name="Schulz A.-K."/>
            <person name="Neumann-Schaal M."/>
            <person name="Wolf J."/>
            <person name="Gronow S."/>
            <person name="Tennert C."/>
            <person name="Haecker G."/>
            <person name="Cieplik F."/>
            <person name="Al-Ahmad A."/>
        </authorList>
    </citation>
    <scope>NUCLEOTIDE SEQUENCE [LARGE SCALE GENOMIC DNA]</scope>
    <source>
        <strain evidence="10">Wk13</strain>
    </source>
</reference>
<dbReference type="InterPro" id="IPR004776">
    <property type="entry name" value="Mem_transp_PIN-like"/>
</dbReference>
<evidence type="ECO:0000256" key="1">
    <source>
        <dbReference type="ARBA" id="ARBA00004651"/>
    </source>
</evidence>
<comment type="subcellular location">
    <subcellularLocation>
        <location evidence="1">Cell membrane</location>
        <topology evidence="1">Multi-pass membrane protein</topology>
    </subcellularLocation>
</comment>
<proteinExistence type="inferred from homology"/>
<feature type="transmembrane region" description="Helical" evidence="8">
    <location>
        <begin position="130"/>
        <end position="152"/>
    </location>
</feature>
<evidence type="ECO:0000256" key="6">
    <source>
        <dbReference type="ARBA" id="ARBA00022989"/>
    </source>
</evidence>
<dbReference type="EMBL" id="JBEUWX010000001">
    <property type="protein sequence ID" value="MFA9948822.1"/>
    <property type="molecule type" value="Genomic_DNA"/>
</dbReference>
<keyword evidence="10" id="KW-1185">Reference proteome</keyword>
<dbReference type="Proteomes" id="UP001574673">
    <property type="component" value="Unassembled WGS sequence"/>
</dbReference>
<evidence type="ECO:0000256" key="4">
    <source>
        <dbReference type="ARBA" id="ARBA00022475"/>
    </source>
</evidence>
<evidence type="ECO:0000313" key="9">
    <source>
        <dbReference type="EMBL" id="MFA9948822.1"/>
    </source>
</evidence>
<comment type="similarity">
    <text evidence="2">Belongs to the auxin efflux carrier (TC 2.A.69) family.</text>
</comment>
<feature type="transmembrane region" description="Helical" evidence="8">
    <location>
        <begin position="68"/>
        <end position="87"/>
    </location>
</feature>
<evidence type="ECO:0000256" key="5">
    <source>
        <dbReference type="ARBA" id="ARBA00022692"/>
    </source>
</evidence>
<evidence type="ECO:0000313" key="10">
    <source>
        <dbReference type="Proteomes" id="UP001574673"/>
    </source>
</evidence>
<name>A0ABV4UAN4_9RHOO</name>
<sequence>MDTLLHHIALASPLFALVLVGYLVMRLTRWPDEIADSLTKFVFTVALPAMMFKTMSGMRQLPPVDIRLLIAFFGSCVIVFILGRLFAWKVFGLDGAGQTIFALGGVFSNNLMLGLPLARSLIGEAALPSVALVLVFNAMTMWTMATVSIEWARHGSFSLKGFTLTAKNVLMNPLILAIIFGTAIRMSGLTLPAMIDTPLTMMAQMTAPLSLIALGMSLVHYGIRTGWRISLAITFIKLLVQPFAVWLLARLLNLPAMETQVVVLLGSVALGINVYIIARQFRSLEGPTASSLVLSTVLSAVTTPLVMTLITV</sequence>
<comment type="caution">
    <text evidence="9">The sequence shown here is derived from an EMBL/GenBank/DDBJ whole genome shotgun (WGS) entry which is preliminary data.</text>
</comment>
<organism evidence="9 10">
    <name type="scientific">Dentiradicibacter hellwigii</name>
    <dbReference type="NCBI Taxonomy" id="3149053"/>
    <lineage>
        <taxon>Bacteria</taxon>
        <taxon>Pseudomonadati</taxon>
        <taxon>Pseudomonadota</taxon>
        <taxon>Betaproteobacteria</taxon>
        <taxon>Rhodocyclales</taxon>
        <taxon>Rhodocyclaceae</taxon>
        <taxon>Dentiradicibacter</taxon>
    </lineage>
</organism>
<dbReference type="PANTHER" id="PTHR36838:SF3">
    <property type="entry name" value="TRANSPORTER AUXIN EFFLUX CARRIER EC FAMILY"/>
    <property type="match status" value="1"/>
</dbReference>
<evidence type="ECO:0000256" key="3">
    <source>
        <dbReference type="ARBA" id="ARBA00022448"/>
    </source>
</evidence>
<keyword evidence="4" id="KW-1003">Cell membrane</keyword>
<feature type="transmembrane region" description="Helical" evidence="8">
    <location>
        <begin position="290"/>
        <end position="310"/>
    </location>
</feature>
<accession>A0ABV4UAN4</accession>
<feature type="transmembrane region" description="Helical" evidence="8">
    <location>
        <begin position="37"/>
        <end position="56"/>
    </location>
</feature>